<keyword evidence="7" id="KW-0862">Zinc</keyword>
<dbReference type="FunCoup" id="A9URU6">
    <property type="interactions" value="1768"/>
</dbReference>
<evidence type="ECO:0000256" key="8">
    <source>
        <dbReference type="ARBA" id="ARBA00023187"/>
    </source>
</evidence>
<dbReference type="Pfam" id="PF13297">
    <property type="entry name" value="SDE2_2C"/>
    <property type="match status" value="1"/>
</dbReference>
<accession>A9URU6</accession>
<dbReference type="eggNOG" id="KOG2636">
    <property type="taxonomic scope" value="Eukaryota"/>
</dbReference>
<keyword evidence="8" id="KW-0508">mRNA splicing</keyword>
<keyword evidence="4" id="KW-0507">mRNA processing</keyword>
<evidence type="ECO:0000313" key="11">
    <source>
        <dbReference type="EMBL" id="EDQ91987.1"/>
    </source>
</evidence>
<dbReference type="Pfam" id="PF16837">
    <property type="entry name" value="SF3A3"/>
    <property type="match status" value="1"/>
</dbReference>
<dbReference type="OMA" id="QRCYHEE"/>
<dbReference type="AlphaFoldDB" id="A9URU6"/>
<comment type="subcellular location">
    <subcellularLocation>
        <location evidence="1">Nucleus</location>
    </subcellularLocation>
</comment>
<dbReference type="EMBL" id="CH991544">
    <property type="protein sequence ID" value="EDQ91987.1"/>
    <property type="molecule type" value="Genomic_DNA"/>
</dbReference>
<dbReference type="InterPro" id="IPR024598">
    <property type="entry name" value="SF3a60/Prp9_C"/>
</dbReference>
<evidence type="ECO:0000256" key="3">
    <source>
        <dbReference type="ARBA" id="ARBA00022553"/>
    </source>
</evidence>
<evidence type="ECO:0000256" key="1">
    <source>
        <dbReference type="ARBA" id="ARBA00004123"/>
    </source>
</evidence>
<sequence length="510" mass="57829">MDSILEQQRLHHEEIERLVRGASDLGNLNFPTQRLSVNAQHHTRAMLERASECASKLLAAYDDADGLRSAELALMSGAPTESFYNKLSAIKAFHTKYPNEIARPMDIDLIPEGLSEMAKKASVATNGSFSGEEGYGKYLDLVALHEAYINLNMGERIEYTQYLQMFDQLYELDNKKKGSNAYKRYVDDLLSYLQDFFERAFPLRNYAEVSGRAAWALTDFEQKWAQGEFVGWQGYQAPSAVPVAALDLSPYASVEALEAVDPERVKAGLMALGLKAGGTPRQRAERLFATKGKRLEDLDKSFFAKKKKGENADSATAGTTRSGDKAKEVAKMEAEIYRLCELLEDVRSATLENVQRKQARTADEIEEEDDDIVVLEDEEEDDEDIPSAQRTNVVMDWEGKPIPYWLYRLHGLSKVYICEICGNEPYRGPKAFQQHFSEWRHAHGMRCLGIPNSKHFINITKIQDAKNLYERLKSNKDTSFFDKDEEEFEDSMGNVVTKKVYEDLARQGLL</sequence>
<evidence type="ECO:0000256" key="9">
    <source>
        <dbReference type="ARBA" id="ARBA00023242"/>
    </source>
</evidence>
<keyword evidence="12" id="KW-1185">Reference proteome</keyword>
<dbReference type="PANTHER" id="PTHR12786">
    <property type="entry name" value="SPLICING FACTOR SF3A-RELATED"/>
    <property type="match status" value="1"/>
</dbReference>
<dbReference type="Proteomes" id="UP000001357">
    <property type="component" value="Unassembled WGS sequence"/>
</dbReference>
<dbReference type="GO" id="GO:0000398">
    <property type="term" value="P:mRNA splicing, via spliceosome"/>
    <property type="evidence" value="ECO:0000318"/>
    <property type="project" value="GO_Central"/>
</dbReference>
<dbReference type="KEGG" id="mbr:MONBRDRAFT_17466"/>
<dbReference type="InterPro" id="IPR000690">
    <property type="entry name" value="Matrin/U1-C_Znf_C2H2"/>
</dbReference>
<dbReference type="InterPro" id="IPR031774">
    <property type="entry name" value="SF3A3_dom"/>
</dbReference>
<keyword evidence="3" id="KW-0597">Phosphoprotein</keyword>
<dbReference type="GO" id="GO:0005681">
    <property type="term" value="C:spliceosomal complex"/>
    <property type="evidence" value="ECO:0000318"/>
    <property type="project" value="GO_Central"/>
</dbReference>
<keyword evidence="9" id="KW-0539">Nucleus</keyword>
<dbReference type="RefSeq" id="XP_001743273.1">
    <property type="nucleotide sequence ID" value="XM_001743221.1"/>
</dbReference>
<evidence type="ECO:0000256" key="7">
    <source>
        <dbReference type="ARBA" id="ARBA00022833"/>
    </source>
</evidence>
<proteinExistence type="inferred from homology"/>
<comment type="similarity">
    <text evidence="2">Belongs to the SF3A3 family.</text>
</comment>
<evidence type="ECO:0000256" key="5">
    <source>
        <dbReference type="ARBA" id="ARBA00022723"/>
    </source>
</evidence>
<name>A9URU6_MONBE</name>
<dbReference type="STRING" id="81824.A9URU6"/>
<keyword evidence="6" id="KW-0863">Zinc-finger</keyword>
<protein>
    <recommendedName>
        <fullName evidence="10">Matrin-type domain-containing protein</fullName>
    </recommendedName>
</protein>
<dbReference type="GO" id="GO:0008270">
    <property type="term" value="F:zinc ion binding"/>
    <property type="evidence" value="ECO:0007669"/>
    <property type="project" value="UniProtKB-KW"/>
</dbReference>
<evidence type="ECO:0000256" key="2">
    <source>
        <dbReference type="ARBA" id="ARBA00008776"/>
    </source>
</evidence>
<evidence type="ECO:0000259" key="10">
    <source>
        <dbReference type="PROSITE" id="PS50171"/>
    </source>
</evidence>
<dbReference type="Pfam" id="PF12108">
    <property type="entry name" value="SF3a60_bindingd"/>
    <property type="match status" value="1"/>
</dbReference>
<keyword evidence="5" id="KW-0479">Metal-binding</keyword>
<organism evidence="11 12">
    <name type="scientific">Monosiga brevicollis</name>
    <name type="common">Choanoflagellate</name>
    <dbReference type="NCBI Taxonomy" id="81824"/>
    <lineage>
        <taxon>Eukaryota</taxon>
        <taxon>Choanoflagellata</taxon>
        <taxon>Craspedida</taxon>
        <taxon>Salpingoecidae</taxon>
        <taxon>Monosiga</taxon>
    </lineage>
</organism>
<evidence type="ECO:0000313" key="12">
    <source>
        <dbReference type="Proteomes" id="UP000001357"/>
    </source>
</evidence>
<gene>
    <name evidence="11" type="ORF">MONBRDRAFT_17466</name>
</gene>
<reference evidence="11 12" key="1">
    <citation type="journal article" date="2008" name="Nature">
        <title>The genome of the choanoflagellate Monosiga brevicollis and the origin of metazoans.</title>
        <authorList>
            <consortium name="JGI Sequencing"/>
            <person name="King N."/>
            <person name="Westbrook M.J."/>
            <person name="Young S.L."/>
            <person name="Kuo A."/>
            <person name="Abedin M."/>
            <person name="Chapman J."/>
            <person name="Fairclough S."/>
            <person name="Hellsten U."/>
            <person name="Isogai Y."/>
            <person name="Letunic I."/>
            <person name="Marr M."/>
            <person name="Pincus D."/>
            <person name="Putnam N."/>
            <person name="Rokas A."/>
            <person name="Wright K.J."/>
            <person name="Zuzow R."/>
            <person name="Dirks W."/>
            <person name="Good M."/>
            <person name="Goodstein D."/>
            <person name="Lemons D."/>
            <person name="Li W."/>
            <person name="Lyons J.B."/>
            <person name="Morris A."/>
            <person name="Nichols S."/>
            <person name="Richter D.J."/>
            <person name="Salamov A."/>
            <person name="Bork P."/>
            <person name="Lim W.A."/>
            <person name="Manning G."/>
            <person name="Miller W.T."/>
            <person name="McGinnis W."/>
            <person name="Shapiro H."/>
            <person name="Tjian R."/>
            <person name="Grigoriev I.V."/>
            <person name="Rokhsar D."/>
        </authorList>
    </citation>
    <scope>NUCLEOTIDE SEQUENCE [LARGE SCALE GENOMIC DNA]</scope>
    <source>
        <strain evidence="12">MX1 / ATCC 50154</strain>
    </source>
</reference>
<evidence type="ECO:0000256" key="6">
    <source>
        <dbReference type="ARBA" id="ARBA00022771"/>
    </source>
</evidence>
<evidence type="ECO:0000256" key="4">
    <source>
        <dbReference type="ARBA" id="ARBA00022664"/>
    </source>
</evidence>
<dbReference type="InterPro" id="IPR021966">
    <property type="entry name" value="SF3a60_bindingd"/>
</dbReference>
<dbReference type="InterPro" id="IPR025086">
    <property type="entry name" value="SDE2/SF3A3_SAP"/>
</dbReference>
<dbReference type="PROSITE" id="PS50171">
    <property type="entry name" value="ZF_MATRIN"/>
    <property type="match status" value="1"/>
</dbReference>
<dbReference type="PANTHER" id="PTHR12786:SF2">
    <property type="entry name" value="SPLICING FACTOR 3A SUBUNIT 3"/>
    <property type="match status" value="1"/>
</dbReference>
<dbReference type="GeneID" id="5888720"/>
<feature type="domain" description="Matrin-type" evidence="10">
    <location>
        <begin position="416"/>
        <end position="447"/>
    </location>
</feature>
<dbReference type="InParanoid" id="A9URU6"/>
<dbReference type="Pfam" id="PF11931">
    <property type="entry name" value="SF3a60_Prp9_C"/>
    <property type="match status" value="1"/>
</dbReference>
<dbReference type="InterPro" id="IPR051421">
    <property type="entry name" value="RNA_Proc_DNA_Dmg_Regulator"/>
</dbReference>
<dbReference type="GO" id="GO:0003723">
    <property type="term" value="F:RNA binding"/>
    <property type="evidence" value="ECO:0000318"/>
    <property type="project" value="GO_Central"/>
</dbReference>